<proteinExistence type="predicted"/>
<dbReference type="AlphaFoldDB" id="A0AAV0ARM4"/>
<keyword evidence="3" id="KW-1185">Reference proteome</keyword>
<gene>
    <name evidence="2" type="ORF">PPACK8108_LOCUS5385</name>
</gene>
<protein>
    <submittedName>
        <fullName evidence="2">Uncharacterized protein</fullName>
    </submittedName>
</protein>
<feature type="chain" id="PRO_5043437757" evidence="1">
    <location>
        <begin position="22"/>
        <end position="632"/>
    </location>
</feature>
<keyword evidence="1" id="KW-0732">Signal</keyword>
<reference evidence="2" key="1">
    <citation type="submission" date="2022-06" db="EMBL/GenBank/DDBJ databases">
        <authorList>
            <consortium name="SYNGENTA / RWTH Aachen University"/>
        </authorList>
    </citation>
    <scope>NUCLEOTIDE SEQUENCE</scope>
</reference>
<name>A0AAV0ARM4_PHAPC</name>
<dbReference type="EMBL" id="CALTRL010001041">
    <property type="protein sequence ID" value="CAH7670666.1"/>
    <property type="molecule type" value="Genomic_DNA"/>
</dbReference>
<evidence type="ECO:0000313" key="2">
    <source>
        <dbReference type="EMBL" id="CAH7670666.1"/>
    </source>
</evidence>
<evidence type="ECO:0000313" key="3">
    <source>
        <dbReference type="Proteomes" id="UP001153365"/>
    </source>
</evidence>
<organism evidence="2 3">
    <name type="scientific">Phakopsora pachyrhizi</name>
    <name type="common">Asian soybean rust disease fungus</name>
    <dbReference type="NCBI Taxonomy" id="170000"/>
    <lineage>
        <taxon>Eukaryota</taxon>
        <taxon>Fungi</taxon>
        <taxon>Dikarya</taxon>
        <taxon>Basidiomycota</taxon>
        <taxon>Pucciniomycotina</taxon>
        <taxon>Pucciniomycetes</taxon>
        <taxon>Pucciniales</taxon>
        <taxon>Phakopsoraceae</taxon>
        <taxon>Phakopsora</taxon>
    </lineage>
</organism>
<feature type="signal peptide" evidence="1">
    <location>
        <begin position="1"/>
        <end position="21"/>
    </location>
</feature>
<accession>A0AAV0ARM4</accession>
<sequence>MAFWKNSCFVFLNTLAKLTCGMLPEGNQIKHLSDVTSGSQFLIPFAAEDSLGTQANDALHVATSSRNTQNTPWTADSSIKEHVNMGDIMHQDEAFRINKIFSPLPLFPIAYNPPGYNQHMVGFTSSPYLNLDYVTHPSILSHPAANKHDFDNRVEKSFDYFQQIPKYNFQDIQYRFADQPQNSDVNNHQKNLKDAEGSSQQFIHYLTSDEFSAIYPNLEQLQVYQSHHIPSNPNELIRNQLSPVNSEELRGIKNKAISQYSETRKGKEMLEKMINLGEKIYDEEKFETSTSKLEMFITFMEKISIELLPSIDMLVGPRFFNDKEKILVEFLNDKNILLKQNMFDDLEKSFEPNPDASFKKSLSSLIGIIRKQTDKNKRDSFYMENEQQVQDFFYGNQKFFKLGKQIWVKSEEYSDEVYDPMKIIYNTYQKIPSEEIFTADKEIKKYTVMEQLLKLKKTFPKFKNSSNILRSWISVRNLFLLHSTVINKIFCEFPSETSDYFTLRQKNAIEFFDSMWSSKIFKFYDHELSYIEFDNLPLKKDVLEYFKTSCRTATGRKGRDPNHFEFRLGCQLYGKFQTMWKFITLWLAKERYDLYLALYHNEYIKANYKNLISHILYSLSEHYEEKKNIFLQ</sequence>
<comment type="caution">
    <text evidence="2">The sequence shown here is derived from an EMBL/GenBank/DDBJ whole genome shotgun (WGS) entry which is preliminary data.</text>
</comment>
<dbReference type="Proteomes" id="UP001153365">
    <property type="component" value="Unassembled WGS sequence"/>
</dbReference>
<evidence type="ECO:0000256" key="1">
    <source>
        <dbReference type="SAM" id="SignalP"/>
    </source>
</evidence>